<protein>
    <submittedName>
        <fullName evidence="5">Fe-S cluster assembly ATPase SufC</fullName>
    </submittedName>
</protein>
<dbReference type="Proteomes" id="UP000178534">
    <property type="component" value="Unassembled WGS sequence"/>
</dbReference>
<accession>A0A1G2DIW0</accession>
<dbReference type="SUPFAM" id="SSF52540">
    <property type="entry name" value="P-loop containing nucleoside triphosphate hydrolases"/>
    <property type="match status" value="1"/>
</dbReference>
<proteinExistence type="inferred from homology"/>
<sequence>MSELSIQRLTVAADKKTVVTEASFALKGGEIHLLMGPNGSGKSSLLNAIMGHPKYAVVKGGIVLDGEDITHLPTEKKAKAGIFLSLQHLPEIAGVTLTNFLHKAYRAQKGGEIAPLDFYKMMETRAKEFGMDPGFLKKHLNTGLSGGEKKQSEVLQLLALEPKFALLDEIDSGVDVDALKNVFAVIEHLRKKGVGFLLVSHYAKLLEHVHPDQVSVMKNGDIVATGGKELVEQISQGGFDAISSL</sequence>
<evidence type="ECO:0000256" key="1">
    <source>
        <dbReference type="ARBA" id="ARBA00006216"/>
    </source>
</evidence>
<dbReference type="CDD" id="cd03217">
    <property type="entry name" value="ABC_FeS_Assembly"/>
    <property type="match status" value="1"/>
</dbReference>
<evidence type="ECO:0000256" key="3">
    <source>
        <dbReference type="ARBA" id="ARBA00022840"/>
    </source>
</evidence>
<evidence type="ECO:0000259" key="4">
    <source>
        <dbReference type="PROSITE" id="PS50893"/>
    </source>
</evidence>
<name>A0A1G2DIW0_9BACT</name>
<dbReference type="STRING" id="1798665.A2942_04630"/>
<keyword evidence="2" id="KW-0547">Nucleotide-binding</keyword>
<dbReference type="InterPro" id="IPR003439">
    <property type="entry name" value="ABC_transporter-like_ATP-bd"/>
</dbReference>
<dbReference type="AlphaFoldDB" id="A0A1G2DIW0"/>
<dbReference type="NCBIfam" id="TIGR01978">
    <property type="entry name" value="sufC"/>
    <property type="match status" value="1"/>
</dbReference>
<dbReference type="PANTHER" id="PTHR43204">
    <property type="entry name" value="ABC TRANSPORTER I FAMILY MEMBER 6, CHLOROPLASTIC"/>
    <property type="match status" value="1"/>
</dbReference>
<organism evidence="5 6">
    <name type="scientific">Candidatus Lloydbacteria bacterium RIFCSPLOWO2_01_FULL_50_20</name>
    <dbReference type="NCBI Taxonomy" id="1798665"/>
    <lineage>
        <taxon>Bacteria</taxon>
        <taxon>Candidatus Lloydiibacteriota</taxon>
    </lineage>
</organism>
<evidence type="ECO:0000313" key="6">
    <source>
        <dbReference type="Proteomes" id="UP000178534"/>
    </source>
</evidence>
<gene>
    <name evidence="5" type="ORF">A2942_04630</name>
</gene>
<dbReference type="InterPro" id="IPR010230">
    <property type="entry name" value="FeS-cluster_ATPase_SufC"/>
</dbReference>
<dbReference type="SMART" id="SM00382">
    <property type="entry name" value="AAA"/>
    <property type="match status" value="1"/>
</dbReference>
<evidence type="ECO:0000313" key="5">
    <source>
        <dbReference type="EMBL" id="OGZ13604.1"/>
    </source>
</evidence>
<evidence type="ECO:0000256" key="2">
    <source>
        <dbReference type="ARBA" id="ARBA00022741"/>
    </source>
</evidence>
<comment type="caution">
    <text evidence="5">The sequence shown here is derived from an EMBL/GenBank/DDBJ whole genome shotgun (WGS) entry which is preliminary data.</text>
</comment>
<feature type="domain" description="ABC transporter" evidence="4">
    <location>
        <begin position="4"/>
        <end position="244"/>
    </location>
</feature>
<dbReference type="InterPro" id="IPR027417">
    <property type="entry name" value="P-loop_NTPase"/>
</dbReference>
<comment type="similarity">
    <text evidence="1">Belongs to the ABC transporter superfamily. Ycf16 family.</text>
</comment>
<dbReference type="PANTHER" id="PTHR43204:SF1">
    <property type="entry name" value="ABC TRANSPORTER I FAMILY MEMBER 6, CHLOROPLASTIC"/>
    <property type="match status" value="1"/>
</dbReference>
<dbReference type="EMBL" id="MHLP01000006">
    <property type="protein sequence ID" value="OGZ13604.1"/>
    <property type="molecule type" value="Genomic_DNA"/>
</dbReference>
<dbReference type="PROSITE" id="PS50893">
    <property type="entry name" value="ABC_TRANSPORTER_2"/>
    <property type="match status" value="1"/>
</dbReference>
<keyword evidence="3" id="KW-0067">ATP-binding</keyword>
<dbReference type="Gene3D" id="3.40.50.300">
    <property type="entry name" value="P-loop containing nucleotide triphosphate hydrolases"/>
    <property type="match status" value="1"/>
</dbReference>
<dbReference type="GO" id="GO:0005524">
    <property type="term" value="F:ATP binding"/>
    <property type="evidence" value="ECO:0007669"/>
    <property type="project" value="UniProtKB-KW"/>
</dbReference>
<dbReference type="GO" id="GO:0016887">
    <property type="term" value="F:ATP hydrolysis activity"/>
    <property type="evidence" value="ECO:0007669"/>
    <property type="project" value="InterPro"/>
</dbReference>
<dbReference type="Pfam" id="PF00005">
    <property type="entry name" value="ABC_tran"/>
    <property type="match status" value="1"/>
</dbReference>
<dbReference type="InterPro" id="IPR003593">
    <property type="entry name" value="AAA+_ATPase"/>
</dbReference>
<reference evidence="5 6" key="1">
    <citation type="journal article" date="2016" name="Nat. Commun.">
        <title>Thousands of microbial genomes shed light on interconnected biogeochemical processes in an aquifer system.</title>
        <authorList>
            <person name="Anantharaman K."/>
            <person name="Brown C.T."/>
            <person name="Hug L.A."/>
            <person name="Sharon I."/>
            <person name="Castelle C.J."/>
            <person name="Probst A.J."/>
            <person name="Thomas B.C."/>
            <person name="Singh A."/>
            <person name="Wilkins M.J."/>
            <person name="Karaoz U."/>
            <person name="Brodie E.L."/>
            <person name="Williams K.H."/>
            <person name="Hubbard S.S."/>
            <person name="Banfield J.F."/>
        </authorList>
    </citation>
    <scope>NUCLEOTIDE SEQUENCE [LARGE SCALE GENOMIC DNA]</scope>
</reference>